<dbReference type="InterPro" id="IPR037278">
    <property type="entry name" value="ARFGAP/RecO"/>
</dbReference>
<dbReference type="GO" id="GO:0006310">
    <property type="term" value="P:DNA recombination"/>
    <property type="evidence" value="ECO:0007669"/>
    <property type="project" value="UniProtKB-UniRule"/>
</dbReference>
<proteinExistence type="inferred from homology"/>
<protein>
    <recommendedName>
        <fullName evidence="2 7">DNA repair protein RecO</fullName>
    </recommendedName>
    <alternativeName>
        <fullName evidence="6 7">Recombination protein O</fullName>
    </alternativeName>
</protein>
<keyword evidence="5 7" id="KW-0234">DNA repair</keyword>
<dbReference type="RefSeq" id="WP_126813149.1">
    <property type="nucleotide sequence ID" value="NZ_NGKC01000004.1"/>
</dbReference>
<reference evidence="9 10" key="1">
    <citation type="submission" date="2017-05" db="EMBL/GenBank/DDBJ databases">
        <title>Vagococcus spp. assemblies.</title>
        <authorList>
            <person name="Gulvik C.A."/>
        </authorList>
    </citation>
    <scope>NUCLEOTIDE SEQUENCE [LARGE SCALE GENOMIC DNA]</scope>
    <source>
        <strain evidence="9 10">LMG 24798</strain>
    </source>
</reference>
<evidence type="ECO:0000313" key="9">
    <source>
        <dbReference type="EMBL" id="RSU12967.1"/>
    </source>
</evidence>
<comment type="caution">
    <text evidence="9">The sequence shown here is derived from an EMBL/GenBank/DDBJ whole genome shotgun (WGS) entry which is preliminary data.</text>
</comment>
<evidence type="ECO:0000256" key="3">
    <source>
        <dbReference type="ARBA" id="ARBA00022763"/>
    </source>
</evidence>
<dbReference type="SUPFAM" id="SSF57863">
    <property type="entry name" value="ArfGap/RecO-like zinc finger"/>
    <property type="match status" value="1"/>
</dbReference>
<dbReference type="OrthoDB" id="9797083at2"/>
<dbReference type="EMBL" id="NGKC01000004">
    <property type="protein sequence ID" value="RSU12967.1"/>
    <property type="molecule type" value="Genomic_DNA"/>
</dbReference>
<dbReference type="AlphaFoldDB" id="A0A430AY30"/>
<keyword evidence="4 7" id="KW-0233">DNA recombination</keyword>
<dbReference type="InterPro" id="IPR022572">
    <property type="entry name" value="DNA_rep/recomb_RecO_N"/>
</dbReference>
<dbReference type="Gene3D" id="2.40.50.140">
    <property type="entry name" value="Nucleic acid-binding proteins"/>
    <property type="match status" value="1"/>
</dbReference>
<evidence type="ECO:0000256" key="6">
    <source>
        <dbReference type="ARBA" id="ARBA00033409"/>
    </source>
</evidence>
<dbReference type="PANTHER" id="PTHR33991:SF1">
    <property type="entry name" value="DNA REPAIR PROTEIN RECO"/>
    <property type="match status" value="1"/>
</dbReference>
<evidence type="ECO:0000256" key="1">
    <source>
        <dbReference type="ARBA" id="ARBA00007452"/>
    </source>
</evidence>
<dbReference type="Proteomes" id="UP000286773">
    <property type="component" value="Unassembled WGS sequence"/>
</dbReference>
<evidence type="ECO:0000313" key="10">
    <source>
        <dbReference type="Proteomes" id="UP000286773"/>
    </source>
</evidence>
<dbReference type="HAMAP" id="MF_00201">
    <property type="entry name" value="RecO"/>
    <property type="match status" value="1"/>
</dbReference>
<evidence type="ECO:0000256" key="4">
    <source>
        <dbReference type="ARBA" id="ARBA00023172"/>
    </source>
</evidence>
<evidence type="ECO:0000259" key="8">
    <source>
        <dbReference type="Pfam" id="PF11967"/>
    </source>
</evidence>
<comment type="similarity">
    <text evidence="1 7">Belongs to the RecO family.</text>
</comment>
<comment type="function">
    <text evidence="7">Involved in DNA repair and RecF pathway recombination.</text>
</comment>
<dbReference type="InterPro" id="IPR003717">
    <property type="entry name" value="RecO"/>
</dbReference>
<dbReference type="InterPro" id="IPR042242">
    <property type="entry name" value="RecO_C"/>
</dbReference>
<keyword evidence="3 7" id="KW-0227">DNA damage</keyword>
<dbReference type="GO" id="GO:0006302">
    <property type="term" value="P:double-strand break repair"/>
    <property type="evidence" value="ECO:0007669"/>
    <property type="project" value="TreeGrafter"/>
</dbReference>
<evidence type="ECO:0000256" key="7">
    <source>
        <dbReference type="HAMAP-Rule" id="MF_00201"/>
    </source>
</evidence>
<feature type="domain" description="DNA replication/recombination mediator RecO N-terminal" evidence="8">
    <location>
        <begin position="1"/>
        <end position="81"/>
    </location>
</feature>
<dbReference type="SUPFAM" id="SSF50249">
    <property type="entry name" value="Nucleic acid-binding proteins"/>
    <property type="match status" value="1"/>
</dbReference>
<dbReference type="InterPro" id="IPR012340">
    <property type="entry name" value="NA-bd_OB-fold"/>
</dbReference>
<dbReference type="PANTHER" id="PTHR33991">
    <property type="entry name" value="DNA REPAIR PROTEIN RECO"/>
    <property type="match status" value="1"/>
</dbReference>
<accession>A0A430AY30</accession>
<evidence type="ECO:0000256" key="5">
    <source>
        <dbReference type="ARBA" id="ARBA00023204"/>
    </source>
</evidence>
<dbReference type="Pfam" id="PF02565">
    <property type="entry name" value="RecO_C"/>
    <property type="match status" value="1"/>
</dbReference>
<dbReference type="Gene3D" id="1.20.1440.120">
    <property type="entry name" value="Recombination protein O, C-terminal domain"/>
    <property type="match status" value="1"/>
</dbReference>
<name>A0A430AY30_9ENTE</name>
<gene>
    <name evidence="7" type="primary">recO</name>
    <name evidence="9" type="ORF">CBF27_05365</name>
</gene>
<dbReference type="NCBIfam" id="TIGR00613">
    <property type="entry name" value="reco"/>
    <property type="match status" value="1"/>
</dbReference>
<evidence type="ECO:0000256" key="2">
    <source>
        <dbReference type="ARBA" id="ARBA00021310"/>
    </source>
</evidence>
<keyword evidence="10" id="KW-1185">Reference proteome</keyword>
<dbReference type="Pfam" id="PF11967">
    <property type="entry name" value="RecO_N"/>
    <property type="match status" value="1"/>
</dbReference>
<dbReference type="GO" id="GO:0043590">
    <property type="term" value="C:bacterial nucleoid"/>
    <property type="evidence" value="ECO:0007669"/>
    <property type="project" value="TreeGrafter"/>
</dbReference>
<organism evidence="9 10">
    <name type="scientific">Vagococcus acidifermentans</name>
    <dbReference type="NCBI Taxonomy" id="564710"/>
    <lineage>
        <taxon>Bacteria</taxon>
        <taxon>Bacillati</taxon>
        <taxon>Bacillota</taxon>
        <taxon>Bacilli</taxon>
        <taxon>Lactobacillales</taxon>
        <taxon>Enterococcaceae</taxon>
        <taxon>Vagococcus</taxon>
    </lineage>
</organism>
<sequence>MKHVHETEGLVLFARTHREKDKLVKIFTESYGKRMFFVKRAMRPNNPLTPALMPFTKAVYIGDIRDDGLSFLNAVKHIEGFQVIQQDIFISAYATYMLNLVDAAIEDRVYDPALYGFTKQALTALNNQIDPEIITNIFEIQLLNRFGVAIDWSGCRICGETQGKFDFSPAYNGLLCEQHIYKDDHRLHADPKAIHFLRMFSQISYEQINQITMKESTKQLIRHVIDELYDEYVGLHLKSKKFIDDMKSWEDTLKNKNNMPDSRD</sequence>